<evidence type="ECO:0000256" key="6">
    <source>
        <dbReference type="ARBA" id="ARBA00008406"/>
    </source>
</evidence>
<evidence type="ECO:0000256" key="18">
    <source>
        <dbReference type="ARBA" id="ARBA00029335"/>
    </source>
</evidence>
<dbReference type="Pfam" id="PF00494">
    <property type="entry name" value="SQS_PSY"/>
    <property type="match status" value="1"/>
</dbReference>
<comment type="pathway">
    <text evidence="3">Carotenoid biosynthesis; beta-carotene biosynthesis.</text>
</comment>
<dbReference type="PANTHER" id="PTHR31480">
    <property type="entry name" value="BIFUNCTIONAL LYCOPENE CYCLASE/PHYTOENE SYNTHASE"/>
    <property type="match status" value="1"/>
</dbReference>
<dbReference type="EMBL" id="ML992513">
    <property type="protein sequence ID" value="KAF2220228.1"/>
    <property type="molecule type" value="Genomic_DNA"/>
</dbReference>
<accession>A0A6A6G3X1</accession>
<feature type="transmembrane region" description="Helical" evidence="19">
    <location>
        <begin position="222"/>
        <end position="239"/>
    </location>
</feature>
<evidence type="ECO:0000256" key="3">
    <source>
        <dbReference type="ARBA" id="ARBA00005089"/>
    </source>
</evidence>
<dbReference type="SUPFAM" id="SSF48576">
    <property type="entry name" value="Terpenoid synthases"/>
    <property type="match status" value="1"/>
</dbReference>
<evidence type="ECO:0000256" key="1">
    <source>
        <dbReference type="ARBA" id="ARBA00001805"/>
    </source>
</evidence>
<feature type="transmembrane region" description="Helical" evidence="19">
    <location>
        <begin position="144"/>
        <end position="165"/>
    </location>
</feature>
<feature type="transmembrane region" description="Helical" evidence="19">
    <location>
        <begin position="172"/>
        <end position="190"/>
    </location>
</feature>
<dbReference type="AlphaFoldDB" id="A0A6A6G3X1"/>
<comment type="subcellular location">
    <subcellularLocation>
        <location evidence="2">Membrane</location>
        <topology evidence="2">Multi-pass membrane protein</topology>
    </subcellularLocation>
</comment>
<feature type="transmembrane region" description="Helical" evidence="19">
    <location>
        <begin position="36"/>
        <end position="55"/>
    </location>
</feature>
<protein>
    <recommendedName>
        <fullName evidence="9">Bifunctional lycopene cyclase/phytoene synthase</fullName>
        <ecNumber evidence="8">2.5.1.32</ecNumber>
        <ecNumber evidence="7">5.5.1.19</ecNumber>
    </recommendedName>
</protein>
<dbReference type="PROSITE" id="PS01045">
    <property type="entry name" value="SQUALEN_PHYTOEN_SYN_2"/>
    <property type="match status" value="1"/>
</dbReference>
<keyword evidence="11 19" id="KW-0812">Transmembrane</keyword>
<comment type="catalytic activity">
    <reaction evidence="17">
        <text>gamma-carotene = all-trans-beta-carotene</text>
        <dbReference type="Rhea" id="RHEA:32239"/>
        <dbReference type="ChEBI" id="CHEBI:17579"/>
        <dbReference type="ChEBI" id="CHEBI:27740"/>
        <dbReference type="EC" id="5.5.1.19"/>
    </reaction>
</comment>
<reference evidence="21" key="1">
    <citation type="journal article" date="2020" name="Stud. Mycol.">
        <title>101 Dothideomycetes genomes: A test case for predicting lifestyles and emergence of pathogens.</title>
        <authorList>
            <person name="Haridas S."/>
            <person name="Albert R."/>
            <person name="Binder M."/>
            <person name="Bloem J."/>
            <person name="LaButti K."/>
            <person name="Salamov A."/>
            <person name="Andreopoulos B."/>
            <person name="Baker S."/>
            <person name="Barry K."/>
            <person name="Bills G."/>
            <person name="Bluhm B."/>
            <person name="Cannon C."/>
            <person name="Castanera R."/>
            <person name="Culley D."/>
            <person name="Daum C."/>
            <person name="Ezra D."/>
            <person name="Gonzalez J."/>
            <person name="Henrissat B."/>
            <person name="Kuo A."/>
            <person name="Liang C."/>
            <person name="Lipzen A."/>
            <person name="Lutzoni F."/>
            <person name="Magnuson J."/>
            <person name="Mondo S."/>
            <person name="Nolan M."/>
            <person name="Ohm R."/>
            <person name="Pangilinan J."/>
            <person name="Park H.-J."/>
            <person name="Ramirez L."/>
            <person name="Alfaro M."/>
            <person name="Sun H."/>
            <person name="Tritt A."/>
            <person name="Yoshinaga Y."/>
            <person name="Zwiers L.-H."/>
            <person name="Turgeon B."/>
            <person name="Goodwin S."/>
            <person name="Spatafora J."/>
            <person name="Crous P."/>
            <person name="Grigoriev I."/>
        </authorList>
    </citation>
    <scope>NUCLEOTIDE SEQUENCE [LARGE SCALE GENOMIC DNA]</scope>
    <source>
        <strain evidence="21">CECT 20119</strain>
    </source>
</reference>
<dbReference type="EC" id="2.5.1.32" evidence="8"/>
<evidence type="ECO:0000256" key="15">
    <source>
        <dbReference type="ARBA" id="ARBA00023235"/>
    </source>
</evidence>
<evidence type="ECO:0000256" key="17">
    <source>
        <dbReference type="ARBA" id="ARBA00029313"/>
    </source>
</evidence>
<keyword evidence="10" id="KW-0808">Transferase</keyword>
<dbReference type="InterPro" id="IPR044843">
    <property type="entry name" value="Trans_IPPS_bact-type"/>
</dbReference>
<feature type="transmembrane region" description="Helical" evidence="19">
    <location>
        <begin position="80"/>
        <end position="97"/>
    </location>
</feature>
<keyword evidence="12" id="KW-0125">Carotenoid biosynthesis</keyword>
<comment type="pathway">
    <text evidence="4">Carotenoid biosynthesis; phytoene biosynthesis; all-trans-phytoene from geranylgeranyl diphosphate: step 1/1.</text>
</comment>
<evidence type="ECO:0000256" key="9">
    <source>
        <dbReference type="ARBA" id="ARBA00018909"/>
    </source>
</evidence>
<evidence type="ECO:0000256" key="12">
    <source>
        <dbReference type="ARBA" id="ARBA00022746"/>
    </source>
</evidence>
<comment type="catalytic activity">
    <reaction evidence="18">
        <text>all-trans-lycopene = gamma-carotene</text>
        <dbReference type="Rhea" id="RHEA:32219"/>
        <dbReference type="ChEBI" id="CHEBI:15948"/>
        <dbReference type="ChEBI" id="CHEBI:27740"/>
        <dbReference type="EC" id="5.5.1.19"/>
    </reaction>
</comment>
<dbReference type="SFLD" id="SFLDS00005">
    <property type="entry name" value="Isoprenoid_Synthase_Type_I"/>
    <property type="match status" value="1"/>
</dbReference>
<evidence type="ECO:0000256" key="4">
    <source>
        <dbReference type="ARBA" id="ARBA00005172"/>
    </source>
</evidence>
<dbReference type="OrthoDB" id="6600518at2759"/>
<evidence type="ECO:0000256" key="2">
    <source>
        <dbReference type="ARBA" id="ARBA00004141"/>
    </source>
</evidence>
<keyword evidence="13 19" id="KW-1133">Transmembrane helix</keyword>
<dbReference type="InterPro" id="IPR002060">
    <property type="entry name" value="Squ/phyt_synthse"/>
</dbReference>
<dbReference type="Proteomes" id="UP000799538">
    <property type="component" value="Unassembled WGS sequence"/>
</dbReference>
<comment type="similarity">
    <text evidence="5">In the N-terminal section; belongs to the lycopene beta-cyclase family.</text>
</comment>
<dbReference type="GO" id="GO:0016117">
    <property type="term" value="P:carotenoid biosynthetic process"/>
    <property type="evidence" value="ECO:0007669"/>
    <property type="project" value="UniProtKB-KW"/>
</dbReference>
<dbReference type="EC" id="5.5.1.19" evidence="7"/>
<dbReference type="SFLD" id="SFLDG01018">
    <property type="entry name" value="Squalene/Phytoene_Synthase_Lik"/>
    <property type="match status" value="1"/>
</dbReference>
<evidence type="ECO:0000313" key="20">
    <source>
        <dbReference type="EMBL" id="KAF2220228.1"/>
    </source>
</evidence>
<evidence type="ECO:0000256" key="10">
    <source>
        <dbReference type="ARBA" id="ARBA00022679"/>
    </source>
</evidence>
<evidence type="ECO:0000313" key="21">
    <source>
        <dbReference type="Proteomes" id="UP000799538"/>
    </source>
</evidence>
<evidence type="ECO:0000256" key="5">
    <source>
        <dbReference type="ARBA" id="ARBA00008247"/>
    </source>
</evidence>
<comment type="similarity">
    <text evidence="6">In the C-terminal section; belongs to the phytoene/squalene synthase family.</text>
</comment>
<dbReference type="InterPro" id="IPR019845">
    <property type="entry name" value="Squalene/phytoene_synthase_CS"/>
</dbReference>
<keyword evidence="14 19" id="KW-0472">Membrane</keyword>
<evidence type="ECO:0000256" key="14">
    <source>
        <dbReference type="ARBA" id="ARBA00023136"/>
    </source>
</evidence>
<keyword evidence="21" id="KW-1185">Reference proteome</keyword>
<dbReference type="UniPathway" id="UPA00802"/>
<keyword evidence="15" id="KW-0413">Isomerase</keyword>
<dbReference type="InterPro" id="IPR008949">
    <property type="entry name" value="Isoprenoid_synthase_dom_sf"/>
</dbReference>
<dbReference type="InterPro" id="IPR033904">
    <property type="entry name" value="Trans_IPPS_HH"/>
</dbReference>
<gene>
    <name evidence="20" type="ORF">BDZ85DRAFT_284654</name>
</gene>
<evidence type="ECO:0000256" key="8">
    <source>
        <dbReference type="ARBA" id="ARBA00012396"/>
    </source>
</evidence>
<dbReference type="NCBIfam" id="TIGR03462">
    <property type="entry name" value="CarR_dom_SF"/>
    <property type="match status" value="2"/>
</dbReference>
<evidence type="ECO:0000256" key="19">
    <source>
        <dbReference type="SAM" id="Phobius"/>
    </source>
</evidence>
<dbReference type="InterPro" id="IPR017825">
    <property type="entry name" value="Lycopene_cyclase_dom"/>
</dbReference>
<sequence>MGYDYAWVHLKFNIPPALVLTFLYRPLLTRLDVYRILFLITIAVVYTTPWDSYLIRNTIWSYPRDVIVGPKLFDIPLEEVFFFVIQTYNTSLLYLILSKAPFHPTYLRREGKKDLIKVWKTGVQIALALIMKRGIAMVNKGQDGTYMGLILVWAIPIMFFLWVLAYQFITNLPLTNTVLPIVLPTLYLWIVDTLALRRGTWVIESGTKLGIHVWPHLEIEEAVFFLLTNVLIVWGLIAFDNAVAVLDAFPLHFPTASNLPSPVMMIKALCLSSSAYDEERINGLKEAVTRLSKKSRSFYLASGVFEGRLRVDLILLYSYCRVADDLIDNAATIQESKQWIKKLTKFLDLSYTSKDPMARDANNGPIVRYVVQNFPRDTHSALLQLQTDRLSSEPLYDLLKGFEMDLEFQLLKNNPTTASDVKYPIKSTSDLDLYAQYVAGTVAELCLDHCFFHFPGGRSEAERKYFISAGGKMGQALQYTNIARDIEVDAEMERIYIPTSWLKKEKLTPSETIKTIRSGALRREGQGEKDNDVFFREKIERLRGKLLDRAFELYEDSRGAIEALPAEVRGSMRVAVESYMEIGRTLREEGYVVRRGRATVPKWRRIVVAWKALNQ</sequence>
<organism evidence="20 21">
    <name type="scientific">Elsinoe ampelina</name>
    <dbReference type="NCBI Taxonomy" id="302913"/>
    <lineage>
        <taxon>Eukaryota</taxon>
        <taxon>Fungi</taxon>
        <taxon>Dikarya</taxon>
        <taxon>Ascomycota</taxon>
        <taxon>Pezizomycotina</taxon>
        <taxon>Dothideomycetes</taxon>
        <taxon>Dothideomycetidae</taxon>
        <taxon>Myriangiales</taxon>
        <taxon>Elsinoaceae</taxon>
        <taxon>Elsinoe</taxon>
    </lineage>
</organism>
<dbReference type="Gene3D" id="1.10.600.10">
    <property type="entry name" value="Farnesyl Diphosphate Synthase"/>
    <property type="match status" value="1"/>
</dbReference>
<name>A0A6A6G3X1_9PEZI</name>
<proteinExistence type="inferred from homology"/>
<dbReference type="GO" id="GO:0051996">
    <property type="term" value="F:squalene synthase [NAD(P)H] activity"/>
    <property type="evidence" value="ECO:0007669"/>
    <property type="project" value="InterPro"/>
</dbReference>
<dbReference type="CDD" id="cd00683">
    <property type="entry name" value="Trans_IPPS_HH"/>
    <property type="match status" value="1"/>
</dbReference>
<dbReference type="GO" id="GO:0045436">
    <property type="term" value="F:lycopene beta cyclase activity"/>
    <property type="evidence" value="ECO:0007669"/>
    <property type="project" value="UniProtKB-ARBA"/>
</dbReference>
<evidence type="ECO:0000256" key="7">
    <source>
        <dbReference type="ARBA" id="ARBA00012242"/>
    </source>
</evidence>
<dbReference type="GO" id="GO:0016020">
    <property type="term" value="C:membrane"/>
    <property type="evidence" value="ECO:0007669"/>
    <property type="project" value="UniProtKB-SubCell"/>
</dbReference>
<feature type="transmembrane region" description="Helical" evidence="19">
    <location>
        <begin position="6"/>
        <end position="24"/>
    </location>
</feature>
<evidence type="ECO:0000256" key="13">
    <source>
        <dbReference type="ARBA" id="ARBA00022989"/>
    </source>
</evidence>
<dbReference type="SFLD" id="SFLDG01212">
    <property type="entry name" value="Phytoene_synthase_like"/>
    <property type="match status" value="1"/>
</dbReference>
<dbReference type="GO" id="GO:0016872">
    <property type="term" value="F:intramolecular lyase activity"/>
    <property type="evidence" value="ECO:0007669"/>
    <property type="project" value="InterPro"/>
</dbReference>
<keyword evidence="16" id="KW-0511">Multifunctional enzyme</keyword>
<comment type="catalytic activity">
    <reaction evidence="1">
        <text>2 (2E,6E,10E)-geranylgeranyl diphosphate = 15-cis-phytoene + 2 diphosphate</text>
        <dbReference type="Rhea" id="RHEA:34475"/>
        <dbReference type="ChEBI" id="CHEBI:27787"/>
        <dbReference type="ChEBI" id="CHEBI:33019"/>
        <dbReference type="ChEBI" id="CHEBI:58756"/>
        <dbReference type="EC" id="2.5.1.32"/>
    </reaction>
</comment>
<evidence type="ECO:0000256" key="16">
    <source>
        <dbReference type="ARBA" id="ARBA00023268"/>
    </source>
</evidence>
<dbReference type="GO" id="GO:0004311">
    <property type="term" value="F:geranylgeranyl diphosphate synthase activity"/>
    <property type="evidence" value="ECO:0007669"/>
    <property type="project" value="InterPro"/>
</dbReference>
<dbReference type="UniPathway" id="UPA00799">
    <property type="reaction ID" value="UER00773"/>
</dbReference>
<evidence type="ECO:0000256" key="11">
    <source>
        <dbReference type="ARBA" id="ARBA00022692"/>
    </source>
</evidence>